<evidence type="ECO:0000256" key="3">
    <source>
        <dbReference type="ARBA" id="ARBA00022670"/>
    </source>
</evidence>
<feature type="domain" description="DUF3645" evidence="9">
    <location>
        <begin position="2369"/>
        <end position="2401"/>
    </location>
</feature>
<comment type="catalytic activity">
    <reaction evidence="1">
        <text>Thiol-dependent hydrolysis of ester, thioester, amide, peptide and isopeptide bonds formed by the C-terminal Gly of ubiquitin (a 76-residue protein attached to proteins as an intracellular targeting signal).</text>
        <dbReference type="EC" id="3.4.19.12"/>
    </reaction>
</comment>
<dbReference type="Pfam" id="PF12359">
    <property type="entry name" value="DUF3645"/>
    <property type="match status" value="1"/>
</dbReference>
<evidence type="ECO:0000259" key="9">
    <source>
        <dbReference type="Pfam" id="PF12359"/>
    </source>
</evidence>
<evidence type="ECO:0000259" key="10">
    <source>
        <dbReference type="Pfam" id="PF20255"/>
    </source>
</evidence>
<evidence type="ECO:0000313" key="11">
    <source>
        <dbReference type="EMBL" id="RCI17130.1"/>
    </source>
</evidence>
<dbReference type="GO" id="GO:0004843">
    <property type="term" value="F:cysteine-type deubiquitinase activity"/>
    <property type="evidence" value="ECO:0007669"/>
    <property type="project" value="UniProtKB-EC"/>
</dbReference>
<proteinExistence type="predicted"/>
<dbReference type="InterPro" id="IPR046541">
    <property type="entry name" value="DUF6606"/>
</dbReference>
<dbReference type="PANTHER" id="PTHR13367">
    <property type="entry name" value="UBIQUITIN THIOESTERASE"/>
    <property type="match status" value="1"/>
</dbReference>
<dbReference type="Proteomes" id="UP000253664">
    <property type="component" value="Unassembled WGS sequence"/>
</dbReference>
<keyword evidence="4" id="KW-0833">Ubl conjugation pathway</keyword>
<dbReference type="OrthoDB" id="3182339at2759"/>
<dbReference type="Pfam" id="PF20255">
    <property type="entry name" value="DUF6606"/>
    <property type="match status" value="1"/>
</dbReference>
<accession>A0A367LRZ4</accession>
<evidence type="ECO:0000256" key="6">
    <source>
        <dbReference type="ARBA" id="ARBA00022807"/>
    </source>
</evidence>
<dbReference type="InterPro" id="IPR022099">
    <property type="entry name" value="DUF3638"/>
</dbReference>
<evidence type="ECO:0000256" key="7">
    <source>
        <dbReference type="SAM" id="Coils"/>
    </source>
</evidence>
<name>A0A367LRZ4_9HYPO</name>
<reference evidence="11 12" key="1">
    <citation type="journal article" date="2015" name="BMC Genomics">
        <title>Insights from the genome of Ophiocordyceps polyrhachis-furcata to pathogenicity and host specificity in insect fungi.</title>
        <authorList>
            <person name="Wichadakul D."/>
            <person name="Kobmoo N."/>
            <person name="Ingsriswang S."/>
            <person name="Tangphatsornruang S."/>
            <person name="Chantasingh D."/>
            <person name="Luangsa-ard J.J."/>
            <person name="Eurwilaichitr L."/>
        </authorList>
    </citation>
    <scope>NUCLEOTIDE SEQUENCE [LARGE SCALE GENOMIC DNA]</scope>
    <source>
        <strain evidence="11 12">BCC 54312</strain>
    </source>
</reference>
<protein>
    <recommendedName>
        <fullName evidence="2">ubiquitinyl hydrolase 1</fullName>
        <ecNumber evidence="2">3.4.19.12</ecNumber>
    </recommendedName>
</protein>
<feature type="domain" description="DUF6606" evidence="10">
    <location>
        <begin position="15"/>
        <end position="283"/>
    </location>
</feature>
<dbReference type="Pfam" id="PF12340">
    <property type="entry name" value="DUF3638"/>
    <property type="match status" value="1"/>
</dbReference>
<sequence length="3011" mass="341450">MEGRTESEEALDFFINHLFLPPKLPGGDDSTPAKESALIELVLDALTQFLPEADADCETAIVAATSLIGNLRTARDKDGVLQKTGVLKAFDDVASSEAAAAFQVTAQNAAVLLRKADGSAIFEFFELSPTNSAALASTGRLVRRFPATAIRLSQHVFEQSEFQSVVATTLVKMSIQPVSDMKHKVAKAKQKHDEDRDTTDPRLVTELLMSFLGGVGEQIKIDPLCKNTREDVIYQKSMLLPWRRSELWLLIRVSLQLTMKRAAGDSAHVYKPFVAFLLSRVLKKAVRKEAPSDILGIMTAKICRRLKKLQHPRDGKWLESIGSAVSEASLLMSQRWQGIQHCSEPQLDMTALASLEMNKDDLIPLGIMDGFISSISQRSNQKGFDFSPVAGISPLDVDELPSGFEDAEEAYKPFHLAAVESWVVSNLDAWVERWDVDNESLYRELYDLMRRYHATASQWYADRPEGISRMHLVILELWVAADKAAVEAIPLLKDYDPKIPVQMYQALLLSFKDDMARLQRAESYVEERKRTAQSRNKPSIFTSFGHGDSFQVQYGRRSQQHQDLMRRILDDARAQRRQKENEFRSLKSRHDDLMDRYNQGSCQEVEWVEDGIRYTEHDSHCKRCQLRKQARKLAILVHEWPLSDDGNEALSTVFELAVPPVFGQWRDATLYLLVDVLQCDNSSSRPQTDYTLRNQGDLSRYAPPQHDWRVRLQSETKPHMITHRKAKAIGSSTVSQICLNNGLRLQYVDRRLGVVLGMFAPSLALADRCAFQLPGRSAAALQRFLHRTYLKPNGATSNQVIASQSQCPTHMTLSEYKALAELPFGYRTQWMSVLRQLAMPEVDFNKTETAIFLLQISLQAGPNASGTVARGSHSRLCDEQFGKRMHEHLLATVRRMSENWESYIALWSCTFLAARLLSMVADGLRSPFLRILHMSRTILRQWLATMRQRADEITDGKQREEFQRSMLDIHLIQAETFNVQDELLTHILSEPQQSSVLVEASINIYNNANLLRGTTQSPQGIMHGRWMHTLHRALPIFGKAIKAGWGDEILNLAIKRCWPAFTAEVEWRPVPTARHWFETTSSQLKVHLNLLTGQLLVDGRPLSRLPPGYEAHADYRRLFGSSVLDVMPSPLPGLHFCSVTTFEDCKVHFGRQDDETGDGDLLVRLEKDGKFLELVPPRAFRHVLPNCFVHDYAHWYDCDSETVELRPLSEPWTHRDDNWTLSLHGSSWRLTRGQHVSLLHPGSNSARQIASILSPLESDLDLFMCFDRAADAVSIELPRLQLGFRLRRGRSVIVSRQFLGMQIDADQSIRTLLGFRSKLVLRDSRDGQSRKVIIPRGHVQYHGQQYGQHGKHVASSVSYGSARRVEVYRIDNLLHQLKDNGKVESKLYLAYLHALTSYCLPDMFTGLTGTEQALEMLQSASVRSINCLSQAALDTLKAIASLTPGRSYYPKDQKVMQTIAWKSDLSFAARDSRYYKAVQCLLDRTSTIEFLHPSSNEIKPLLLEHAEMHLVEREIIRNAGRCVSGYGAEDFISKRDGFYDASRDGIRRADRTNRVRDIVHRVDGGLVSLPIEVADDLVDHLYSLLSRGRVEGDVALRPKLEYDSAWLEDPETFLSSLWCPLHYAIQRDRSFMGKYETMMWLATLSYANNHDAQVTQALMMLFLPPRLYPTAIPLGTSFALEEGYTHDVVRDRLYGIINEAALPLDRCPERKLPALPGEKSRTTLRRRQREHSSHSHAAVVAFRDQLAYQWPCAWPSQPRGHKIYIDGHKAMELVVPKWKVWHDNLLFRDYLKSFVDRLRDLPLKFVFIPLVFEAAQSSPMSHRGFESVEDTLANPPSAIVSPSSSGLGRFAKPQAQTLEDPHEKLAQMISSLELDASSGYAKQYLAELNDSISSLDRFRTLDEEDALQERTMSLQEHLELCEGRVMDIYRSLSDTIRSSPSSDAASQAIRAILVKAECFPRVCPILFLKHLRQVSFSRLSSSSWKDAVIAYGVAITLTQQARRLVKLQDNEVDLDRELENTGRQGWDPYDHPEWLLLECESELMIRKVQTQIAQEMIAPPNKQNAVMQLNMGEGKSSVIIPIVSVALGDGSQLVRVIVAKPQAKQMYQILISKLAGLLDRPVYQMPFSRAIRMDAQRAGAVRQLADRCIREGGVMMVQPEHLLSFQLMGLECQNAGEDEVASHLLNTLRFFDRSARDLVDESDENFSVKFELVYTIGLQQPIDYSPDRWAVIQEALRLVAEFSTKAKSEFPHSLDLDHQHVGRFPRMRILRVDAQDAIFSRVAASICSTGLSGFPIARQPRKVREAVQRYITKLLLSAEEVSAVENCSFWDDTTAKAIVLLRGLFACGILAFALGQKRWRVNYGIDDTREKKTRLAVPFRAKDSPTPRSEFSHPDVVIVLTCLSYYYGGLGDGDLFSILEQLVRSDNPEVEYQDWVKTAPDMPQPYRQLKGINLRDRTHCELQVFPHLRYSKGAIDYFLSRMVFAKESREFPHKLSVSGWDLGKAKTKPMTGFSGTNDSRYVLPLDVTQLELPEQQHTNALVLEHLLRPENSIELVPHQVGRSAFDSGTLLAMMGRMTKNTRVVLDVGAQIIDLSNREFAAQWLHQHRDDDSTQAVVFFSDLDELLVLDKSDNVEELQTSPFATQLDQCLVFLDEAHTRGTDLKLPANYRAAVTLGANLTKDRLVQACMRMRKLGKGQSVVFCVPWEVENKILQQQGRRPPMKSTLTVSDVLGWTIRETLLDLRRTVPLWLTQGSRFYKQKAQWDVFPGDEVGSHRRVQWAKGFREKEAQTLEDHYQPGKAHTSLDSLIQTVEEKSRELLRRRCEDFGLVRLQRAAALQEEQERELSPEVERVQQVELPPAVKAAVHAISHGIRDFVVKGRIAERPVGLKPAFQALGGTSAAEYLDVAEFPCLFWVTNDFISTVETSRENGSHSDSFQRGVQWVLTNTTRNGAAQLVLISPYEAQELLPTIERSEFVTLHLYSARKSLEMASLDRLTLYTFATRWDSLGRL</sequence>
<evidence type="ECO:0000313" key="12">
    <source>
        <dbReference type="Proteomes" id="UP000253664"/>
    </source>
</evidence>
<keyword evidence="3" id="KW-0645">Protease</keyword>
<evidence type="ECO:0000259" key="8">
    <source>
        <dbReference type="Pfam" id="PF12340"/>
    </source>
</evidence>
<keyword evidence="5" id="KW-0378">Hydrolase</keyword>
<keyword evidence="7" id="KW-0175">Coiled coil</keyword>
<dbReference type="InterPro" id="IPR022105">
    <property type="entry name" value="DUF3645"/>
</dbReference>
<evidence type="ECO:0000256" key="2">
    <source>
        <dbReference type="ARBA" id="ARBA00012759"/>
    </source>
</evidence>
<feature type="domain" description="DUF3638" evidence="8">
    <location>
        <begin position="2024"/>
        <end position="2245"/>
    </location>
</feature>
<dbReference type="EC" id="3.4.19.12" evidence="2"/>
<keyword evidence="12" id="KW-1185">Reference proteome</keyword>
<dbReference type="InterPro" id="IPR051346">
    <property type="entry name" value="OTU_Deubiquitinase"/>
</dbReference>
<dbReference type="PANTHER" id="PTHR13367:SF34">
    <property type="match status" value="1"/>
</dbReference>
<feature type="coiled-coil region" evidence="7">
    <location>
        <begin position="562"/>
        <end position="596"/>
    </location>
</feature>
<gene>
    <name evidence="11" type="ORF">L249_2102</name>
</gene>
<dbReference type="STRING" id="1330021.A0A367LRZ4"/>
<organism evidence="11 12">
    <name type="scientific">Ophiocordyceps polyrhachis-furcata BCC 54312</name>
    <dbReference type="NCBI Taxonomy" id="1330021"/>
    <lineage>
        <taxon>Eukaryota</taxon>
        <taxon>Fungi</taxon>
        <taxon>Dikarya</taxon>
        <taxon>Ascomycota</taxon>
        <taxon>Pezizomycotina</taxon>
        <taxon>Sordariomycetes</taxon>
        <taxon>Hypocreomycetidae</taxon>
        <taxon>Hypocreales</taxon>
        <taxon>Ophiocordycipitaceae</taxon>
        <taxon>Ophiocordyceps</taxon>
    </lineage>
</organism>
<comment type="caution">
    <text evidence="11">The sequence shown here is derived from an EMBL/GenBank/DDBJ whole genome shotgun (WGS) entry which is preliminary data.</text>
</comment>
<dbReference type="EMBL" id="LKCN02000001">
    <property type="protein sequence ID" value="RCI17130.1"/>
    <property type="molecule type" value="Genomic_DNA"/>
</dbReference>
<evidence type="ECO:0000256" key="5">
    <source>
        <dbReference type="ARBA" id="ARBA00022801"/>
    </source>
</evidence>
<keyword evidence="6" id="KW-0788">Thiol protease</keyword>
<evidence type="ECO:0000256" key="4">
    <source>
        <dbReference type="ARBA" id="ARBA00022786"/>
    </source>
</evidence>
<dbReference type="GO" id="GO:0006508">
    <property type="term" value="P:proteolysis"/>
    <property type="evidence" value="ECO:0007669"/>
    <property type="project" value="UniProtKB-KW"/>
</dbReference>
<evidence type="ECO:0000256" key="1">
    <source>
        <dbReference type="ARBA" id="ARBA00000707"/>
    </source>
</evidence>